<dbReference type="GO" id="GO:0005886">
    <property type="term" value="C:plasma membrane"/>
    <property type="evidence" value="ECO:0007669"/>
    <property type="project" value="TreeGrafter"/>
</dbReference>
<sequence>MPLPTKDILGILADNLNQRKSVLPISSAAATRWAKGLDLPKGGKTVLYTGHLYQLIPIIDAMAGQMAKFEDSALTKYFGLGRNVNKFINMTFFMGMMASKDEQKDYDRMLRNIALLLKKASVDFGYLYGEELYSGALVYDEGVDGSFAKHAQRVAELFKKNGVEKIITVDPHTTHTLRTVFPEFVKGFDIEVKSYLEVLAESGIEPTTQISDELSIHDSCVYARHENVVEQPRALLAKTGAKVNEPRLCGKNTHCCGGPLESLFPSESHRIAGNRAEQLKESGGSIATMCPICLVSLRKAAKGSVKVNDLSDTLAKAYGV</sequence>
<keyword evidence="3" id="KW-1185">Reference proteome</keyword>
<dbReference type="Proteomes" id="UP000366872">
    <property type="component" value="Unassembled WGS sequence"/>
</dbReference>
<dbReference type="EMBL" id="CAAHFG010000001">
    <property type="protein sequence ID" value="VGO14487.1"/>
    <property type="molecule type" value="Genomic_DNA"/>
</dbReference>
<dbReference type="InterPro" id="IPR004017">
    <property type="entry name" value="Cys_rich_dom"/>
</dbReference>
<name>A0A6C2U3S4_PONDE</name>
<dbReference type="PANTHER" id="PTHR43255:SF2">
    <property type="entry name" value="HETERODISULFIDE REDUCTASE RELATED PROTEIN"/>
    <property type="match status" value="1"/>
</dbReference>
<proteinExistence type="predicted"/>
<evidence type="ECO:0000313" key="2">
    <source>
        <dbReference type="EMBL" id="VGO14487.1"/>
    </source>
</evidence>
<dbReference type="RefSeq" id="WP_136079962.1">
    <property type="nucleotide sequence ID" value="NZ_CAAHFG010000001.1"/>
</dbReference>
<accession>A0A6C2U3S4</accession>
<reference evidence="2 3" key="1">
    <citation type="submission" date="2019-04" db="EMBL/GenBank/DDBJ databases">
        <authorList>
            <person name="Van Vliet M D."/>
        </authorList>
    </citation>
    <scope>NUCLEOTIDE SEQUENCE [LARGE SCALE GENOMIC DNA]</scope>
    <source>
        <strain evidence="2 3">F1</strain>
    </source>
</reference>
<dbReference type="AlphaFoldDB" id="A0A6C2U3S4"/>
<dbReference type="Pfam" id="PF02754">
    <property type="entry name" value="CCG"/>
    <property type="match status" value="1"/>
</dbReference>
<feature type="domain" description="Cysteine-rich" evidence="1">
    <location>
        <begin position="216"/>
        <end position="298"/>
    </location>
</feature>
<dbReference type="PANTHER" id="PTHR43255">
    <property type="entry name" value="IRON-SULFUR-BINDING OXIDOREDUCTASE FADF-RELATED-RELATED"/>
    <property type="match status" value="1"/>
</dbReference>
<protein>
    <recommendedName>
        <fullName evidence="1">Cysteine-rich domain-containing protein</fullName>
    </recommendedName>
</protein>
<evidence type="ECO:0000313" key="3">
    <source>
        <dbReference type="Proteomes" id="UP000366872"/>
    </source>
</evidence>
<evidence type="ECO:0000259" key="1">
    <source>
        <dbReference type="Pfam" id="PF02754"/>
    </source>
</evidence>
<organism evidence="2 3">
    <name type="scientific">Pontiella desulfatans</name>
    <dbReference type="NCBI Taxonomy" id="2750659"/>
    <lineage>
        <taxon>Bacteria</taxon>
        <taxon>Pseudomonadati</taxon>
        <taxon>Kiritimatiellota</taxon>
        <taxon>Kiritimatiellia</taxon>
        <taxon>Kiritimatiellales</taxon>
        <taxon>Pontiellaceae</taxon>
        <taxon>Pontiella</taxon>
    </lineage>
</organism>
<gene>
    <name evidence="2" type="ORF">PDESU_03049</name>
</gene>
<dbReference type="GO" id="GO:0016491">
    <property type="term" value="F:oxidoreductase activity"/>
    <property type="evidence" value="ECO:0007669"/>
    <property type="project" value="UniProtKB-ARBA"/>
</dbReference>
<dbReference type="InterPro" id="IPR051460">
    <property type="entry name" value="HdrC_iron-sulfur_subunit"/>
</dbReference>